<dbReference type="PROSITE" id="PS51708">
    <property type="entry name" value="CHAD"/>
    <property type="match status" value="1"/>
</dbReference>
<dbReference type="STRING" id="1195763.ABT56_07395"/>
<feature type="domain" description="CHAD" evidence="1">
    <location>
        <begin position="24"/>
        <end position="311"/>
    </location>
</feature>
<dbReference type="SMART" id="SM00880">
    <property type="entry name" value="CHAD"/>
    <property type="match status" value="1"/>
</dbReference>
<proteinExistence type="predicted"/>
<dbReference type="PANTHER" id="PTHR39339:SF1">
    <property type="entry name" value="CHAD DOMAIN-CONTAINING PROTEIN"/>
    <property type="match status" value="1"/>
</dbReference>
<protein>
    <submittedName>
        <fullName evidence="2">Adenylate cyclase</fullName>
    </submittedName>
</protein>
<evidence type="ECO:0000259" key="1">
    <source>
        <dbReference type="PROSITE" id="PS51708"/>
    </source>
</evidence>
<dbReference type="InterPro" id="IPR038186">
    <property type="entry name" value="CHAD_dom_sf"/>
</dbReference>
<dbReference type="PATRIC" id="fig|1195763.3.peg.1580"/>
<evidence type="ECO:0000313" key="3">
    <source>
        <dbReference type="Proteomes" id="UP000036097"/>
    </source>
</evidence>
<dbReference type="EMBL" id="LDOT01000007">
    <property type="protein sequence ID" value="KLV06967.1"/>
    <property type="molecule type" value="Genomic_DNA"/>
</dbReference>
<reference evidence="2 3" key="1">
    <citation type="submission" date="2015-05" db="EMBL/GenBank/DDBJ databases">
        <title>Photobacterium galathea sp. nov.</title>
        <authorList>
            <person name="Machado H."/>
            <person name="Gram L."/>
        </authorList>
    </citation>
    <scope>NUCLEOTIDE SEQUENCE [LARGE SCALE GENOMIC DNA]</scope>
    <source>
        <strain evidence="2 3">CGMCC 1.12159</strain>
    </source>
</reference>
<evidence type="ECO:0000313" key="2">
    <source>
        <dbReference type="EMBL" id="KLV06967.1"/>
    </source>
</evidence>
<keyword evidence="3" id="KW-1185">Reference proteome</keyword>
<organism evidence="2 3">
    <name type="scientific">Photobacterium aquae</name>
    <dbReference type="NCBI Taxonomy" id="1195763"/>
    <lineage>
        <taxon>Bacteria</taxon>
        <taxon>Pseudomonadati</taxon>
        <taxon>Pseudomonadota</taxon>
        <taxon>Gammaproteobacteria</taxon>
        <taxon>Vibrionales</taxon>
        <taxon>Vibrionaceae</taxon>
        <taxon>Photobacterium</taxon>
    </lineage>
</organism>
<sequence>MSVTKRDQLKLPQRKKTKIALTPSSEIYLPTFDYLTNEFQHARNHERGIIRNDDDEFIHQYRVALRKCRALISLLKPLLFEQQQEMLKNELKTLMQYTNTIRDLDVFLAKMDEYFFILDHQHHNGLTRFFDQLQVKRNAEHKQLKEWLKSDNYKQQCQLVSGLLNEMELRQTDSGRQHSEIIGYNTLWTHYKRLERQCNKINNHADDATLHELRIQCKKFRYLLEFFSPILPNRTSKHQIEQLKQLQDELGNFNDSAVQLAFFKLFLKHHDCSRHQKRAIGELIRLTEIIHCNAKKATLKKLFDFRHPDKLALYGTLNQDIKLSPSQ</sequence>
<comment type="caution">
    <text evidence="2">The sequence shown here is derived from an EMBL/GenBank/DDBJ whole genome shotgun (WGS) entry which is preliminary data.</text>
</comment>
<gene>
    <name evidence="2" type="ORF">ABT56_07395</name>
</gene>
<dbReference type="OrthoDB" id="9810154at2"/>
<dbReference type="InterPro" id="IPR007899">
    <property type="entry name" value="CHAD_dom"/>
</dbReference>
<dbReference type="Proteomes" id="UP000036097">
    <property type="component" value="Unassembled WGS sequence"/>
</dbReference>
<dbReference type="PANTHER" id="PTHR39339">
    <property type="entry name" value="SLR1444 PROTEIN"/>
    <property type="match status" value="1"/>
</dbReference>
<dbReference type="AlphaFoldDB" id="A0A0J1JXE8"/>
<accession>A0A0J1JXE8</accession>
<name>A0A0J1JXE8_9GAMM</name>
<dbReference type="RefSeq" id="WP_047878237.1">
    <property type="nucleotide sequence ID" value="NZ_LDOT01000007.1"/>
</dbReference>
<dbReference type="Pfam" id="PF05235">
    <property type="entry name" value="CHAD"/>
    <property type="match status" value="1"/>
</dbReference>
<dbReference type="Gene3D" id="1.40.20.10">
    <property type="entry name" value="CHAD domain"/>
    <property type="match status" value="1"/>
</dbReference>